<sequence>MVDMIILSRMPVEDLTDQSTNGNSMHYHMNQLVSATPRITDHTDQLMSATPCIIDTTPQARMRRKTIGPLTTRCHIQLDD</sequence>
<reference evidence="2" key="1">
    <citation type="submission" date="2022-11" db="UniProtKB">
        <authorList>
            <consortium name="WormBaseParasite"/>
        </authorList>
    </citation>
    <scope>IDENTIFICATION</scope>
</reference>
<dbReference type="WBParaSite" id="nRc.2.0.1.t37052-RA">
    <property type="protein sequence ID" value="nRc.2.0.1.t37052-RA"/>
    <property type="gene ID" value="nRc.2.0.1.g37052"/>
</dbReference>
<proteinExistence type="predicted"/>
<keyword evidence="1" id="KW-1185">Reference proteome</keyword>
<evidence type="ECO:0000313" key="2">
    <source>
        <dbReference type="WBParaSite" id="nRc.2.0.1.t37052-RA"/>
    </source>
</evidence>
<dbReference type="Proteomes" id="UP000887565">
    <property type="component" value="Unplaced"/>
</dbReference>
<evidence type="ECO:0000313" key="1">
    <source>
        <dbReference type="Proteomes" id="UP000887565"/>
    </source>
</evidence>
<dbReference type="AlphaFoldDB" id="A0A915KEB2"/>
<protein>
    <submittedName>
        <fullName evidence="2">Uncharacterized protein</fullName>
    </submittedName>
</protein>
<name>A0A915KEB2_ROMCU</name>
<accession>A0A915KEB2</accession>
<organism evidence="1 2">
    <name type="scientific">Romanomermis culicivorax</name>
    <name type="common">Nematode worm</name>
    <dbReference type="NCBI Taxonomy" id="13658"/>
    <lineage>
        <taxon>Eukaryota</taxon>
        <taxon>Metazoa</taxon>
        <taxon>Ecdysozoa</taxon>
        <taxon>Nematoda</taxon>
        <taxon>Enoplea</taxon>
        <taxon>Dorylaimia</taxon>
        <taxon>Mermithida</taxon>
        <taxon>Mermithoidea</taxon>
        <taxon>Mermithidae</taxon>
        <taxon>Romanomermis</taxon>
    </lineage>
</organism>